<sequence>MTNQIFYNINLSNFAQNLFHLPRRPFSSANDIAFASVNFVIRDITCGERGGRIAVTVISRNFEGNEITLTREKVEEDGIKMSRCFKGLCNFRLNARIPLFIDNADESKVGNRVRGKGLTPGSRECARE</sequence>
<organism evidence="1 2">
    <name type="scientific">Mycetomoellerius zeteki</name>
    <dbReference type="NCBI Taxonomy" id="64791"/>
    <lineage>
        <taxon>Eukaryota</taxon>
        <taxon>Metazoa</taxon>
        <taxon>Ecdysozoa</taxon>
        <taxon>Arthropoda</taxon>
        <taxon>Hexapoda</taxon>
        <taxon>Insecta</taxon>
        <taxon>Pterygota</taxon>
        <taxon>Neoptera</taxon>
        <taxon>Endopterygota</taxon>
        <taxon>Hymenoptera</taxon>
        <taxon>Apocrita</taxon>
        <taxon>Aculeata</taxon>
        <taxon>Formicoidea</taxon>
        <taxon>Formicidae</taxon>
        <taxon>Myrmicinae</taxon>
        <taxon>Mycetomoellerius</taxon>
    </lineage>
</organism>
<evidence type="ECO:0000313" key="1">
    <source>
        <dbReference type="EMBL" id="KYQ50997.1"/>
    </source>
</evidence>
<name>A0A151WT79_9HYME</name>
<dbReference type="EMBL" id="KQ982766">
    <property type="protein sequence ID" value="KYQ50997.1"/>
    <property type="molecule type" value="Genomic_DNA"/>
</dbReference>
<protein>
    <submittedName>
        <fullName evidence="1">Uncharacterized protein</fullName>
    </submittedName>
</protein>
<proteinExistence type="predicted"/>
<dbReference type="Proteomes" id="UP000075809">
    <property type="component" value="Unassembled WGS sequence"/>
</dbReference>
<dbReference type="STRING" id="64791.A0A151WT79"/>
<dbReference type="AlphaFoldDB" id="A0A151WT79"/>
<reference evidence="1 2" key="1">
    <citation type="submission" date="2015-09" db="EMBL/GenBank/DDBJ databases">
        <title>Trachymyrmex zeteki WGS genome.</title>
        <authorList>
            <person name="Nygaard S."/>
            <person name="Hu H."/>
            <person name="Boomsma J."/>
            <person name="Zhang G."/>
        </authorList>
    </citation>
    <scope>NUCLEOTIDE SEQUENCE [LARGE SCALE GENOMIC DNA]</scope>
    <source>
        <strain evidence="1">Tzet28-1</strain>
        <tissue evidence="1">Whole body</tissue>
    </source>
</reference>
<accession>A0A151WT79</accession>
<evidence type="ECO:0000313" key="2">
    <source>
        <dbReference type="Proteomes" id="UP000075809"/>
    </source>
</evidence>
<gene>
    <name evidence="1" type="ORF">ALC60_09936</name>
</gene>
<keyword evidence="2" id="KW-1185">Reference proteome</keyword>